<dbReference type="AlphaFoldDB" id="A0AAD9D861"/>
<comment type="caution">
    <text evidence="5">The sequence shown here is derived from an EMBL/GenBank/DDBJ whole genome shotgun (WGS) entry which is preliminary data.</text>
</comment>
<evidence type="ECO:0000256" key="3">
    <source>
        <dbReference type="SAM" id="MobiDB-lite"/>
    </source>
</evidence>
<keyword evidence="2" id="KW-0067">ATP-binding</keyword>
<feature type="region of interest" description="Disordered" evidence="3">
    <location>
        <begin position="249"/>
        <end position="279"/>
    </location>
</feature>
<sequence length="739" mass="82834">MAAPTPYQPPLTLPTIQHIALSSKSYRVFGLADEAWQIARDDLKKRLGGGSSEEEEEMMEICEAVCTALEEDAGGFGTAGFHLEKVQNVQLSTTNSAMFTGTLYPYDFTSTANDSHNNNEQQQHHVASSLTPSKLNQSHHHVKNKPPPGNDEFYSTLFENSRNYSDNNDEDGGRFKLRIVISKANEGVTAKKFHDGLFDLSKELLVNNNSSSGGGGEGITEEMVKGNESLERLRQLVLDARIANLEEVKDNNASTTKMNTNSNRGSSYSSNSNEEGGEQPPILGYQVTIMLCEPHIQNEDIVIPPPSYLDKCDTNFKPVPYPNDNDDTVYNGCGHKGQGGGVFSDNVCNSLQFVKPGPWEKANLDAFELIALDLKKALVRVEFPMFPEGCREKTFREVYQLNARLQSGSFATVCRGTHRETGKKVAIKCVLRQDLPPNDDAAIYDEVLILSTLRHCYICPLIDFFEEVECYYLVMELMSGGDLFERIGKRKTYTENDARNLCRKMLESVRYCHENSVAHCDMKPKNLLLSDDDDDVNVKLSDFGFATRVYEPRSLTKQCGTPFFVSPEVLMRSPYDQQSDMWSVGVIMYLLLGGDLPFTGRTQKELFRSIVLGNFDFPEESWSHVSDEAKDLVKELLVTDPAKRLTSRAAMQSPWMRQRGNLLARNNLQYTSRRLKTFNARMKLRSSMIAVTLITSARLSVSKKFASDRSLDSGSQRNVESAPKKLPSFLDIPEENDDA</sequence>
<keyword evidence="6" id="KW-1185">Reference proteome</keyword>
<dbReference type="PROSITE" id="PS50011">
    <property type="entry name" value="PROTEIN_KINASE_DOM"/>
    <property type="match status" value="1"/>
</dbReference>
<dbReference type="SMART" id="SM00220">
    <property type="entry name" value="S_TKc"/>
    <property type="match status" value="1"/>
</dbReference>
<proteinExistence type="predicted"/>
<evidence type="ECO:0000313" key="6">
    <source>
        <dbReference type="Proteomes" id="UP001224775"/>
    </source>
</evidence>
<dbReference type="SUPFAM" id="SSF56112">
    <property type="entry name" value="Protein kinase-like (PK-like)"/>
    <property type="match status" value="1"/>
</dbReference>
<organism evidence="5 6">
    <name type="scientific">Skeletonema marinoi</name>
    <dbReference type="NCBI Taxonomy" id="267567"/>
    <lineage>
        <taxon>Eukaryota</taxon>
        <taxon>Sar</taxon>
        <taxon>Stramenopiles</taxon>
        <taxon>Ochrophyta</taxon>
        <taxon>Bacillariophyta</taxon>
        <taxon>Coscinodiscophyceae</taxon>
        <taxon>Thalassiosirophycidae</taxon>
        <taxon>Thalassiosirales</taxon>
        <taxon>Skeletonemataceae</taxon>
        <taxon>Skeletonema</taxon>
        <taxon>Skeletonema marinoi-dohrnii complex</taxon>
    </lineage>
</organism>
<dbReference type="InterPro" id="IPR000719">
    <property type="entry name" value="Prot_kinase_dom"/>
</dbReference>
<evidence type="ECO:0000256" key="2">
    <source>
        <dbReference type="ARBA" id="ARBA00022840"/>
    </source>
</evidence>
<dbReference type="CDD" id="cd05117">
    <property type="entry name" value="STKc_CAMK"/>
    <property type="match status" value="1"/>
</dbReference>
<name>A0AAD9D861_9STRA</name>
<reference evidence="5" key="1">
    <citation type="submission" date="2023-06" db="EMBL/GenBank/DDBJ databases">
        <title>Survivors Of The Sea: Transcriptome response of Skeletonema marinoi to long-term dormancy.</title>
        <authorList>
            <person name="Pinder M.I.M."/>
            <person name="Kourtchenko O."/>
            <person name="Robertson E.K."/>
            <person name="Larsson T."/>
            <person name="Maumus F."/>
            <person name="Osuna-Cruz C.M."/>
            <person name="Vancaester E."/>
            <person name="Stenow R."/>
            <person name="Vandepoele K."/>
            <person name="Ploug H."/>
            <person name="Bruchert V."/>
            <person name="Godhe A."/>
            <person name="Topel M."/>
        </authorList>
    </citation>
    <scope>NUCLEOTIDE SEQUENCE</scope>
    <source>
        <strain evidence="5">R05AC</strain>
    </source>
</reference>
<dbReference type="InterPro" id="IPR008271">
    <property type="entry name" value="Ser/Thr_kinase_AS"/>
</dbReference>
<dbReference type="GO" id="GO:0004672">
    <property type="term" value="F:protein kinase activity"/>
    <property type="evidence" value="ECO:0007669"/>
    <property type="project" value="InterPro"/>
</dbReference>
<dbReference type="Proteomes" id="UP001224775">
    <property type="component" value="Unassembled WGS sequence"/>
</dbReference>
<accession>A0AAD9D861</accession>
<dbReference type="PROSITE" id="PS00108">
    <property type="entry name" value="PROTEIN_KINASE_ST"/>
    <property type="match status" value="1"/>
</dbReference>
<gene>
    <name evidence="5" type="ORF">QTG54_011603</name>
</gene>
<dbReference type="FunFam" id="1.10.510.10:FF:000571">
    <property type="entry name" value="Maternal embryonic leucine zipper kinase"/>
    <property type="match status" value="1"/>
</dbReference>
<evidence type="ECO:0000256" key="1">
    <source>
        <dbReference type="ARBA" id="ARBA00022741"/>
    </source>
</evidence>
<keyword evidence="1" id="KW-0547">Nucleotide-binding</keyword>
<dbReference type="InterPro" id="IPR011009">
    <property type="entry name" value="Kinase-like_dom_sf"/>
</dbReference>
<feature type="region of interest" description="Disordered" evidence="3">
    <location>
        <begin position="707"/>
        <end position="739"/>
    </location>
</feature>
<dbReference type="PANTHER" id="PTHR24347">
    <property type="entry name" value="SERINE/THREONINE-PROTEIN KINASE"/>
    <property type="match status" value="1"/>
</dbReference>
<protein>
    <submittedName>
        <fullName evidence="5">Serine/threonine-protein kinase</fullName>
        <ecNumber evidence="5">2.7.11.-</ecNumber>
    </submittedName>
</protein>
<feature type="compositionally biased region" description="Low complexity" evidence="3">
    <location>
        <begin position="259"/>
        <end position="274"/>
    </location>
</feature>
<feature type="compositionally biased region" description="Polar residues" evidence="3">
    <location>
        <begin position="111"/>
        <end position="136"/>
    </location>
</feature>
<evidence type="ECO:0000313" key="5">
    <source>
        <dbReference type="EMBL" id="KAK1737831.1"/>
    </source>
</evidence>
<feature type="region of interest" description="Disordered" evidence="3">
    <location>
        <begin position="111"/>
        <end position="154"/>
    </location>
</feature>
<dbReference type="Pfam" id="PF00069">
    <property type="entry name" value="Pkinase"/>
    <property type="match status" value="1"/>
</dbReference>
<feature type="domain" description="Protein kinase" evidence="4">
    <location>
        <begin position="399"/>
        <end position="656"/>
    </location>
</feature>
<dbReference type="Gene3D" id="1.10.510.10">
    <property type="entry name" value="Transferase(Phosphotransferase) domain 1"/>
    <property type="match status" value="1"/>
</dbReference>
<keyword evidence="5" id="KW-0418">Kinase</keyword>
<dbReference type="EC" id="2.7.11.-" evidence="5"/>
<keyword evidence="5" id="KW-0808">Transferase</keyword>
<evidence type="ECO:0000259" key="4">
    <source>
        <dbReference type="PROSITE" id="PS50011"/>
    </source>
</evidence>
<dbReference type="EMBL" id="JATAAI010000023">
    <property type="protein sequence ID" value="KAK1737831.1"/>
    <property type="molecule type" value="Genomic_DNA"/>
</dbReference>
<dbReference type="GO" id="GO:0005524">
    <property type="term" value="F:ATP binding"/>
    <property type="evidence" value="ECO:0007669"/>
    <property type="project" value="UniProtKB-KW"/>
</dbReference>